<name>A0AA40BUU5_9PEZI</name>
<proteinExistence type="inferred from homology"/>
<feature type="transmembrane region" description="Helical" evidence="6">
    <location>
        <begin position="6"/>
        <end position="25"/>
    </location>
</feature>
<comment type="caution">
    <text evidence="8">The sequence shown here is derived from an EMBL/GenBank/DDBJ whole genome shotgun (WGS) entry which is preliminary data.</text>
</comment>
<reference evidence="8" key="1">
    <citation type="submission" date="2023-06" db="EMBL/GenBank/DDBJ databases">
        <title>Genome-scale phylogeny and comparative genomics of the fungal order Sordariales.</title>
        <authorList>
            <consortium name="Lawrence Berkeley National Laboratory"/>
            <person name="Hensen N."/>
            <person name="Bonometti L."/>
            <person name="Westerberg I."/>
            <person name="Brannstrom I.O."/>
            <person name="Guillou S."/>
            <person name="Cros-Aarteil S."/>
            <person name="Calhoun S."/>
            <person name="Haridas S."/>
            <person name="Kuo A."/>
            <person name="Mondo S."/>
            <person name="Pangilinan J."/>
            <person name="Riley R."/>
            <person name="Labutti K."/>
            <person name="Andreopoulos B."/>
            <person name="Lipzen A."/>
            <person name="Chen C."/>
            <person name="Yanf M."/>
            <person name="Daum C."/>
            <person name="Ng V."/>
            <person name="Clum A."/>
            <person name="Steindorff A."/>
            <person name="Ohm R."/>
            <person name="Martin F."/>
            <person name="Silar P."/>
            <person name="Natvig D."/>
            <person name="Lalanne C."/>
            <person name="Gautier V."/>
            <person name="Ament-Velasquez S.L."/>
            <person name="Kruys A."/>
            <person name="Hutchinson M.I."/>
            <person name="Powell A.J."/>
            <person name="Barry K."/>
            <person name="Miller A.N."/>
            <person name="Grigoriev I.V."/>
            <person name="Debuchy R."/>
            <person name="Gladieux P."/>
            <person name="Thoren M.H."/>
            <person name="Johannesson H."/>
        </authorList>
    </citation>
    <scope>NUCLEOTIDE SEQUENCE</scope>
    <source>
        <strain evidence="8">CBS 606.72</strain>
    </source>
</reference>
<evidence type="ECO:0000313" key="9">
    <source>
        <dbReference type="Proteomes" id="UP001175000"/>
    </source>
</evidence>
<evidence type="ECO:0000256" key="4">
    <source>
        <dbReference type="ARBA" id="ARBA00023136"/>
    </source>
</evidence>
<dbReference type="GO" id="GO:0016020">
    <property type="term" value="C:membrane"/>
    <property type="evidence" value="ECO:0007669"/>
    <property type="project" value="UniProtKB-SubCell"/>
</dbReference>
<keyword evidence="2 6" id="KW-0812">Transmembrane</keyword>
<feature type="domain" description="Rhodopsin" evidence="7">
    <location>
        <begin position="2"/>
        <end position="97"/>
    </location>
</feature>
<dbReference type="Proteomes" id="UP001175000">
    <property type="component" value="Unassembled WGS sequence"/>
</dbReference>
<accession>A0AA40BUU5</accession>
<evidence type="ECO:0000256" key="5">
    <source>
        <dbReference type="ARBA" id="ARBA00038359"/>
    </source>
</evidence>
<comment type="subcellular location">
    <subcellularLocation>
        <location evidence="1">Membrane</location>
        <topology evidence="1">Multi-pass membrane protein</topology>
    </subcellularLocation>
</comment>
<evidence type="ECO:0000256" key="3">
    <source>
        <dbReference type="ARBA" id="ARBA00022989"/>
    </source>
</evidence>
<dbReference type="PANTHER" id="PTHR33048">
    <property type="entry name" value="PTH11-LIKE INTEGRAL MEMBRANE PROTEIN (AFU_ORTHOLOGUE AFUA_5G11245)"/>
    <property type="match status" value="1"/>
</dbReference>
<protein>
    <recommendedName>
        <fullName evidence="7">Rhodopsin domain-containing protein</fullName>
    </recommendedName>
</protein>
<keyword evidence="3 6" id="KW-1133">Transmembrane helix</keyword>
<evidence type="ECO:0000256" key="1">
    <source>
        <dbReference type="ARBA" id="ARBA00004141"/>
    </source>
</evidence>
<evidence type="ECO:0000256" key="2">
    <source>
        <dbReference type="ARBA" id="ARBA00022692"/>
    </source>
</evidence>
<feature type="transmembrane region" description="Helical" evidence="6">
    <location>
        <begin position="37"/>
        <end position="55"/>
    </location>
</feature>
<evidence type="ECO:0000259" key="7">
    <source>
        <dbReference type="Pfam" id="PF20684"/>
    </source>
</evidence>
<dbReference type="PANTHER" id="PTHR33048:SF47">
    <property type="entry name" value="INTEGRAL MEMBRANE PROTEIN-RELATED"/>
    <property type="match status" value="1"/>
</dbReference>
<sequence length="161" mass="17818">MSWAHAIINVVLGVVMLILPAVPVIKLKLSFRKKVFALAMFGVGIFLAAVSIVRLTSRVHFGNSDNFTFDYFGVATYSFLELHVDVTCACMPALYHLSIHMWLSLGPNLSNWRDEKSDLKDTSKPLAALASVDKDLIVATTSLMMSSLVRHVGLRLKTRPV</sequence>
<comment type="similarity">
    <text evidence="5">Belongs to the SAT4 family.</text>
</comment>
<dbReference type="Pfam" id="PF20684">
    <property type="entry name" value="Fung_rhodopsin"/>
    <property type="match status" value="1"/>
</dbReference>
<keyword evidence="9" id="KW-1185">Reference proteome</keyword>
<dbReference type="InterPro" id="IPR052337">
    <property type="entry name" value="SAT4-like"/>
</dbReference>
<evidence type="ECO:0000256" key="6">
    <source>
        <dbReference type="SAM" id="Phobius"/>
    </source>
</evidence>
<evidence type="ECO:0000313" key="8">
    <source>
        <dbReference type="EMBL" id="KAK0614513.1"/>
    </source>
</evidence>
<gene>
    <name evidence="8" type="ORF">B0T14DRAFT_570444</name>
</gene>
<dbReference type="EMBL" id="JAULSU010000006">
    <property type="protein sequence ID" value="KAK0614513.1"/>
    <property type="molecule type" value="Genomic_DNA"/>
</dbReference>
<keyword evidence="4 6" id="KW-0472">Membrane</keyword>
<organism evidence="8 9">
    <name type="scientific">Immersiella caudata</name>
    <dbReference type="NCBI Taxonomy" id="314043"/>
    <lineage>
        <taxon>Eukaryota</taxon>
        <taxon>Fungi</taxon>
        <taxon>Dikarya</taxon>
        <taxon>Ascomycota</taxon>
        <taxon>Pezizomycotina</taxon>
        <taxon>Sordariomycetes</taxon>
        <taxon>Sordariomycetidae</taxon>
        <taxon>Sordariales</taxon>
        <taxon>Lasiosphaeriaceae</taxon>
        <taxon>Immersiella</taxon>
    </lineage>
</organism>
<dbReference type="AlphaFoldDB" id="A0AA40BUU5"/>
<dbReference type="InterPro" id="IPR049326">
    <property type="entry name" value="Rhodopsin_dom_fungi"/>
</dbReference>